<evidence type="ECO:0000256" key="9">
    <source>
        <dbReference type="RuleBase" id="RU003945"/>
    </source>
</evidence>
<reference evidence="13" key="1">
    <citation type="submission" date="2020-10" db="EMBL/GenBank/DDBJ databases">
        <authorList>
            <person name="Castelo-Branco R."/>
            <person name="Eusebio N."/>
            <person name="Adriana R."/>
            <person name="Vieira A."/>
            <person name="Brugerolle De Fraissinette N."/>
            <person name="Rezende De Castro R."/>
            <person name="Schneider M.P."/>
            <person name="Vasconcelos V."/>
            <person name="Leao P.N."/>
        </authorList>
    </citation>
    <scope>NUCLEOTIDE SEQUENCE</scope>
    <source>
        <strain evidence="13">LEGE 11480</strain>
    </source>
</reference>
<organism evidence="13 14">
    <name type="scientific">Romeriopsis navalis LEGE 11480</name>
    <dbReference type="NCBI Taxonomy" id="2777977"/>
    <lineage>
        <taxon>Bacteria</taxon>
        <taxon>Bacillati</taxon>
        <taxon>Cyanobacteriota</taxon>
        <taxon>Cyanophyceae</taxon>
        <taxon>Leptolyngbyales</taxon>
        <taxon>Leptolyngbyaceae</taxon>
        <taxon>Romeriopsis</taxon>
        <taxon>Romeriopsis navalis</taxon>
    </lineage>
</organism>
<dbReference type="PANTHER" id="PTHR12428">
    <property type="entry name" value="OXA1"/>
    <property type="match status" value="1"/>
</dbReference>
<dbReference type="GO" id="GO:0032977">
    <property type="term" value="F:membrane insertase activity"/>
    <property type="evidence" value="ECO:0007669"/>
    <property type="project" value="InterPro"/>
</dbReference>
<evidence type="ECO:0000259" key="12">
    <source>
        <dbReference type="Pfam" id="PF02096"/>
    </source>
</evidence>
<evidence type="ECO:0000256" key="1">
    <source>
        <dbReference type="ARBA" id="ARBA00004429"/>
    </source>
</evidence>
<dbReference type="GO" id="GO:0015031">
    <property type="term" value="P:protein transport"/>
    <property type="evidence" value="ECO:0007669"/>
    <property type="project" value="UniProtKB-KW"/>
</dbReference>
<comment type="subcellular location">
    <subcellularLocation>
        <location evidence="1">Cell inner membrane</location>
        <topology evidence="1">Multi-pass membrane protein</topology>
    </subcellularLocation>
    <subcellularLocation>
        <location evidence="9">Membrane</location>
        <topology evidence="9">Multi-pass membrane protein</topology>
    </subcellularLocation>
</comment>
<feature type="transmembrane region" description="Helical" evidence="11">
    <location>
        <begin position="24"/>
        <end position="45"/>
    </location>
</feature>
<dbReference type="CDD" id="cd20070">
    <property type="entry name" value="5TM_YidC_Alb3"/>
    <property type="match status" value="1"/>
</dbReference>
<dbReference type="RefSeq" id="WP_264323805.1">
    <property type="nucleotide sequence ID" value="NZ_JADEXQ010000009.1"/>
</dbReference>
<feature type="domain" description="Membrane insertase YidC/Oxa/ALB C-terminal" evidence="12">
    <location>
        <begin position="27"/>
        <end position="118"/>
    </location>
</feature>
<keyword evidence="3" id="KW-1003">Cell membrane</keyword>
<evidence type="ECO:0000256" key="8">
    <source>
        <dbReference type="ARBA" id="ARBA00023186"/>
    </source>
</evidence>
<evidence type="ECO:0000313" key="14">
    <source>
        <dbReference type="Proteomes" id="UP000625316"/>
    </source>
</evidence>
<protein>
    <submittedName>
        <fullName evidence="13">Membrane protein insertase YidC</fullName>
    </submittedName>
</protein>
<dbReference type="GO" id="GO:0005886">
    <property type="term" value="C:plasma membrane"/>
    <property type="evidence" value="ECO:0007669"/>
    <property type="project" value="UniProtKB-SubCell"/>
</dbReference>
<gene>
    <name evidence="13" type="primary">yidC</name>
    <name evidence="13" type="ORF">IQ266_04300</name>
</gene>
<keyword evidence="5" id="KW-0653">Protein transport</keyword>
<keyword evidence="14" id="KW-1185">Reference proteome</keyword>
<evidence type="ECO:0000256" key="2">
    <source>
        <dbReference type="ARBA" id="ARBA00022448"/>
    </source>
</evidence>
<sequence>MDFGIGFLSNNVMLPILDTFHSVFPSYGLAIVALTLVIRIALYPVNAGALRNMRKTRATQPIMQKRMKQLQERYKNDPAKQQAEMSALYKEFGNPLAGCLPLVIQMPVLFALFATLRGSPFTNVPYSFNLDILPQEKLEQVVPQTFTTKPQNIYVADEVHAKIEGILPSGNKVGVGERLKVDFQTPDGKSFADLQAQYPDSNLQPRYKITSGAERVKLNEDGSIDTLQPGSAVVQVQIPGLAADKGFLFIDALGQSGPFEDNLWLTNPDGTETFNFKAIHFDIVAMILAYGASLYFSQKISGQGMGNANPQQEMITKFTPLMVAGIFFFAPLPAGVLLYMIIANLFQLGQSFMINREPLPEGVQKIVADAAIDVKATAASTDELPFERKKKKKDVPAANQQKKKKKKNA</sequence>
<dbReference type="NCBIfam" id="NF002734">
    <property type="entry name" value="PRK02654.1"/>
    <property type="match status" value="1"/>
</dbReference>
<feature type="transmembrane region" description="Helical" evidence="11">
    <location>
        <begin position="318"/>
        <end position="346"/>
    </location>
</feature>
<dbReference type="InterPro" id="IPR028055">
    <property type="entry name" value="YidC/Oxa/ALB_C"/>
</dbReference>
<keyword evidence="7 11" id="KW-0472">Membrane</keyword>
<dbReference type="PANTHER" id="PTHR12428:SF65">
    <property type="entry name" value="CYTOCHROME C OXIDASE ASSEMBLY PROTEIN COX18, MITOCHONDRIAL"/>
    <property type="match status" value="1"/>
</dbReference>
<name>A0A928Z1Y8_9CYAN</name>
<evidence type="ECO:0000256" key="3">
    <source>
        <dbReference type="ARBA" id="ARBA00022475"/>
    </source>
</evidence>
<dbReference type="Pfam" id="PF02096">
    <property type="entry name" value="60KD_IMP"/>
    <property type="match status" value="1"/>
</dbReference>
<dbReference type="InterPro" id="IPR001708">
    <property type="entry name" value="YidC/ALB3/OXA1/COX18"/>
</dbReference>
<keyword evidence="6 11" id="KW-1133">Transmembrane helix</keyword>
<dbReference type="GO" id="GO:0051205">
    <property type="term" value="P:protein insertion into membrane"/>
    <property type="evidence" value="ECO:0007669"/>
    <property type="project" value="TreeGrafter"/>
</dbReference>
<evidence type="ECO:0000256" key="6">
    <source>
        <dbReference type="ARBA" id="ARBA00022989"/>
    </source>
</evidence>
<feature type="region of interest" description="Disordered" evidence="10">
    <location>
        <begin position="383"/>
        <end position="409"/>
    </location>
</feature>
<evidence type="ECO:0000256" key="11">
    <source>
        <dbReference type="SAM" id="Phobius"/>
    </source>
</evidence>
<comment type="caution">
    <text evidence="13">The sequence shown here is derived from an EMBL/GenBank/DDBJ whole genome shotgun (WGS) entry which is preliminary data.</text>
</comment>
<keyword evidence="2" id="KW-0813">Transport</keyword>
<dbReference type="EMBL" id="JADEXQ010000009">
    <property type="protein sequence ID" value="MBE9028984.1"/>
    <property type="molecule type" value="Genomic_DNA"/>
</dbReference>
<dbReference type="AlphaFoldDB" id="A0A928Z1Y8"/>
<evidence type="ECO:0000313" key="13">
    <source>
        <dbReference type="EMBL" id="MBE9028984.1"/>
    </source>
</evidence>
<evidence type="ECO:0000256" key="5">
    <source>
        <dbReference type="ARBA" id="ARBA00022927"/>
    </source>
</evidence>
<keyword evidence="4 9" id="KW-0812">Transmembrane</keyword>
<evidence type="ECO:0000256" key="10">
    <source>
        <dbReference type="SAM" id="MobiDB-lite"/>
    </source>
</evidence>
<proteinExistence type="inferred from homology"/>
<keyword evidence="8" id="KW-0143">Chaperone</keyword>
<dbReference type="NCBIfam" id="TIGR03592">
    <property type="entry name" value="yidC_oxa1_cterm"/>
    <property type="match status" value="1"/>
</dbReference>
<evidence type="ECO:0000256" key="4">
    <source>
        <dbReference type="ARBA" id="ARBA00022692"/>
    </source>
</evidence>
<dbReference type="Proteomes" id="UP000625316">
    <property type="component" value="Unassembled WGS sequence"/>
</dbReference>
<comment type="similarity">
    <text evidence="9">Belongs to the OXA1/ALB3/YidC family.</text>
</comment>
<accession>A0A928Z1Y8</accession>
<dbReference type="InterPro" id="IPR047196">
    <property type="entry name" value="YidC_ALB_C"/>
</dbReference>
<evidence type="ECO:0000256" key="7">
    <source>
        <dbReference type="ARBA" id="ARBA00023136"/>
    </source>
</evidence>